<protein>
    <submittedName>
        <fullName evidence="2">Glycosyltransferase</fullName>
    </submittedName>
</protein>
<dbReference type="GO" id="GO:0016757">
    <property type="term" value="F:glycosyltransferase activity"/>
    <property type="evidence" value="ECO:0007669"/>
    <property type="project" value="InterPro"/>
</dbReference>
<sequence>MSSKYIFIANWTQGPSMSGGDNIWNNFAKYWGNVSVIGSEEAETQLEKSRTVVSKFFKISKNVNTNNNLSLPGLIINSIVRVKNLLLFLLSHKSLVDSYDYVYTVSDFFPDALGGLLSKLINPRIKWVAGFYLFAPKIFGADSPYRGKHLLKGLVYQLIQLPMYLVIKHCADYILVTSSPDAPKFFTKKRDSSRIVVVRGGVDTVSIDEYLKPNKLISYTERAYDGIFVGRLHMQKGVMDLVDIWKYVVEEIPGVRLVIVGDGELREDLIKKISTLGLENNIDLAGYKNGEDKFRLFRDSKIMLHPATYDSGGMACAEGMAWGLPAVGYALEAFETYYERGMLKAPVHDKKGFAQLIVNLLKDDSLFFRTSQEAYDYIREKWMWEQTCSYVKSNIELGEGSQVKCPVCQSEKTKFISETFDTHGRYINSEDLKFRMFKCLTCNVMFLSGVVIDNKYYRDNYGSGYYGTGNNKLISKITRLGFKISVFIKEKMIFKYTNKDKINILDIGCGDCSFLQSVSDKSFIKTGIDMNPEVDKISVNSSIVVHRGDVLSHNFGKSMFDCVTMWNVLEHTTDPGAVLQRVQGLLYDDGILLIQVPNYSSLGYFVGKKLWFHLDSPRHLYLFNSKSIYTLASRNGFIIDKMYREPYDYPLDLFWSVRRSIFLPLFILFYPILKLFDREVTTYALRKVR</sequence>
<dbReference type="AlphaFoldDB" id="A0A0G0VR55"/>
<dbReference type="Proteomes" id="UP000033947">
    <property type="component" value="Unassembled WGS sequence"/>
</dbReference>
<reference evidence="2 3" key="1">
    <citation type="journal article" date="2015" name="Nature">
        <title>rRNA introns, odd ribosomes, and small enigmatic genomes across a large radiation of phyla.</title>
        <authorList>
            <person name="Brown C.T."/>
            <person name="Hug L.A."/>
            <person name="Thomas B.C."/>
            <person name="Sharon I."/>
            <person name="Castelle C.J."/>
            <person name="Singh A."/>
            <person name="Wilkins M.J."/>
            <person name="Williams K.H."/>
            <person name="Banfield J.F."/>
        </authorList>
    </citation>
    <scope>NUCLEOTIDE SEQUENCE [LARGE SCALE GENOMIC DNA]</scope>
</reference>
<evidence type="ECO:0000313" key="3">
    <source>
        <dbReference type="Proteomes" id="UP000033947"/>
    </source>
</evidence>
<dbReference type="Gene3D" id="3.40.50.150">
    <property type="entry name" value="Vaccinia Virus protein VP39"/>
    <property type="match status" value="1"/>
</dbReference>
<dbReference type="EMBL" id="LCBB01000002">
    <property type="protein sequence ID" value="KKS03410.1"/>
    <property type="molecule type" value="Genomic_DNA"/>
</dbReference>
<dbReference type="InterPro" id="IPR050194">
    <property type="entry name" value="Glycosyltransferase_grp1"/>
</dbReference>
<dbReference type="Pfam" id="PF13489">
    <property type="entry name" value="Methyltransf_23"/>
    <property type="match status" value="1"/>
</dbReference>
<dbReference type="InterPro" id="IPR029063">
    <property type="entry name" value="SAM-dependent_MTases_sf"/>
</dbReference>
<name>A0A0G0VR55_UNCKA</name>
<dbReference type="PANTHER" id="PTHR45947:SF3">
    <property type="entry name" value="SULFOQUINOVOSYL TRANSFERASE SQD2"/>
    <property type="match status" value="1"/>
</dbReference>
<evidence type="ECO:0000259" key="1">
    <source>
        <dbReference type="Pfam" id="PF00534"/>
    </source>
</evidence>
<keyword evidence="2" id="KW-0808">Transferase</keyword>
<comment type="caution">
    <text evidence="2">The sequence shown here is derived from an EMBL/GenBank/DDBJ whole genome shotgun (WGS) entry which is preliminary data.</text>
</comment>
<organism evidence="2 3">
    <name type="scientific">candidate division WWE3 bacterium GW2011_GWC2_41_23</name>
    <dbReference type="NCBI Taxonomy" id="1619123"/>
    <lineage>
        <taxon>Bacteria</taxon>
        <taxon>Katanobacteria</taxon>
    </lineage>
</organism>
<dbReference type="PANTHER" id="PTHR45947">
    <property type="entry name" value="SULFOQUINOVOSYL TRANSFERASE SQD2"/>
    <property type="match status" value="1"/>
</dbReference>
<proteinExistence type="predicted"/>
<dbReference type="CDD" id="cd03801">
    <property type="entry name" value="GT4_PimA-like"/>
    <property type="match status" value="1"/>
</dbReference>
<evidence type="ECO:0000313" key="2">
    <source>
        <dbReference type="EMBL" id="KKS03410.1"/>
    </source>
</evidence>
<dbReference type="Pfam" id="PF00534">
    <property type="entry name" value="Glycos_transf_1"/>
    <property type="match status" value="1"/>
</dbReference>
<dbReference type="InterPro" id="IPR001296">
    <property type="entry name" value="Glyco_trans_1"/>
</dbReference>
<dbReference type="SUPFAM" id="SSF53335">
    <property type="entry name" value="S-adenosyl-L-methionine-dependent methyltransferases"/>
    <property type="match status" value="1"/>
</dbReference>
<dbReference type="Gene3D" id="3.40.50.2000">
    <property type="entry name" value="Glycogen Phosphorylase B"/>
    <property type="match status" value="2"/>
</dbReference>
<feature type="domain" description="Glycosyl transferase family 1" evidence="1">
    <location>
        <begin position="227"/>
        <end position="374"/>
    </location>
</feature>
<dbReference type="SUPFAM" id="SSF53756">
    <property type="entry name" value="UDP-Glycosyltransferase/glycogen phosphorylase"/>
    <property type="match status" value="1"/>
</dbReference>
<accession>A0A0G0VR55</accession>
<gene>
    <name evidence="2" type="ORF">UU55_C0002G0015</name>
</gene>